<dbReference type="EMBL" id="GGEC01083885">
    <property type="protein sequence ID" value="MBX64369.1"/>
    <property type="molecule type" value="Transcribed_RNA"/>
</dbReference>
<proteinExistence type="predicted"/>
<reference evidence="1" key="1">
    <citation type="submission" date="2018-02" db="EMBL/GenBank/DDBJ databases">
        <title>Rhizophora mucronata_Transcriptome.</title>
        <authorList>
            <person name="Meera S.P."/>
            <person name="Sreeshan A."/>
            <person name="Augustine A."/>
        </authorList>
    </citation>
    <scope>NUCLEOTIDE SEQUENCE</scope>
    <source>
        <tissue evidence="1">Leaf</tissue>
    </source>
</reference>
<dbReference type="AlphaFoldDB" id="A0A2P2QBR5"/>
<protein>
    <submittedName>
        <fullName evidence="1">Uncharacterized protein</fullName>
    </submittedName>
</protein>
<accession>A0A2P2QBR5</accession>
<evidence type="ECO:0000313" key="1">
    <source>
        <dbReference type="EMBL" id="MBX64369.1"/>
    </source>
</evidence>
<name>A0A2P2QBR5_RHIMU</name>
<organism evidence="1">
    <name type="scientific">Rhizophora mucronata</name>
    <name type="common">Asiatic mangrove</name>
    <dbReference type="NCBI Taxonomy" id="61149"/>
    <lineage>
        <taxon>Eukaryota</taxon>
        <taxon>Viridiplantae</taxon>
        <taxon>Streptophyta</taxon>
        <taxon>Embryophyta</taxon>
        <taxon>Tracheophyta</taxon>
        <taxon>Spermatophyta</taxon>
        <taxon>Magnoliopsida</taxon>
        <taxon>eudicotyledons</taxon>
        <taxon>Gunneridae</taxon>
        <taxon>Pentapetalae</taxon>
        <taxon>rosids</taxon>
        <taxon>fabids</taxon>
        <taxon>Malpighiales</taxon>
        <taxon>Rhizophoraceae</taxon>
        <taxon>Rhizophora</taxon>
    </lineage>
</organism>
<sequence length="20" mass="2474">MDNKRNFYFDFLGTCIFVRS</sequence>